<dbReference type="OrthoDB" id="1115707at2"/>
<dbReference type="Proteomes" id="UP000029525">
    <property type="component" value="Unassembled WGS sequence"/>
</dbReference>
<comment type="caution">
    <text evidence="2">The sequence shown here is derived from an EMBL/GenBank/DDBJ whole genome shotgun (WGS) entry which is preliminary data.</text>
</comment>
<reference evidence="2 3" key="1">
    <citation type="submission" date="2014-07" db="EMBL/GenBank/DDBJ databases">
        <authorList>
            <person name="McCorrison J."/>
            <person name="Sanka R."/>
            <person name="Torralba M."/>
            <person name="Gillis M."/>
            <person name="Haft D.H."/>
            <person name="Methe B."/>
            <person name="Sutton G."/>
            <person name="Nelson K.E."/>
        </authorList>
    </citation>
    <scope>NUCLEOTIDE SEQUENCE [LARGE SCALE GENOMIC DNA]</scope>
    <source>
        <strain evidence="2 3">DNF00320</strain>
    </source>
</reference>
<evidence type="ECO:0000313" key="3">
    <source>
        <dbReference type="Proteomes" id="UP000029525"/>
    </source>
</evidence>
<name>A0A096ABX4_9BACT</name>
<keyword evidence="1" id="KW-0472">Membrane</keyword>
<dbReference type="AlphaFoldDB" id="A0A096ABX4"/>
<evidence type="ECO:0000313" key="2">
    <source>
        <dbReference type="EMBL" id="KGF44608.1"/>
    </source>
</evidence>
<dbReference type="EMBL" id="JRNQ01000033">
    <property type="protein sequence ID" value="KGF44608.1"/>
    <property type="molecule type" value="Genomic_DNA"/>
</dbReference>
<proteinExistence type="predicted"/>
<dbReference type="InterPro" id="IPR053154">
    <property type="entry name" value="c-di-AMP_regulator"/>
</dbReference>
<sequence>MTFIRSMFTLDTIRNFLLKIFSKEFLIFLFFLALSGGFWLMMTLNETYEYELTAKVKLIDIPKNVVITEDPDSIVRFTVRDKGFVIVAYKFTKEFKPVLVSFRMYNNEKGHGVISSIDIQRQLQFQLNKSTRIVSTKMSNLSFAYNLGQHKRVPVRLLGSIAPNGNYNLAHARFYPEVVTVYADKATLDSIQWVYTEKLHITNITDTRELEVNLRKIAHAKCIPSTVKMKLIPDVLTEETVSVPIEAINIPDDKVLRTFPSKVNVNFIVGAFRLRSMPRNNETKELLPTGFKVVADYSKLIGGKSDKCRIYIAARPVDIHNVQLATTAVDYVIEQR</sequence>
<protein>
    <recommendedName>
        <fullName evidence="4">YbbR-like domain-containing protein</fullName>
    </recommendedName>
</protein>
<accession>A0A096ABX4</accession>
<dbReference type="Gene3D" id="2.170.120.40">
    <property type="entry name" value="YbbR-like domain"/>
    <property type="match status" value="1"/>
</dbReference>
<keyword evidence="1" id="KW-1133">Transmembrane helix</keyword>
<dbReference type="PANTHER" id="PTHR37804">
    <property type="entry name" value="CDAA REGULATORY PROTEIN CDAR"/>
    <property type="match status" value="1"/>
</dbReference>
<gene>
    <name evidence="2" type="ORF">HMPREF0647_06065</name>
</gene>
<feature type="transmembrane region" description="Helical" evidence="1">
    <location>
        <begin position="21"/>
        <end position="42"/>
    </location>
</feature>
<evidence type="ECO:0000256" key="1">
    <source>
        <dbReference type="SAM" id="Phobius"/>
    </source>
</evidence>
<keyword evidence="1" id="KW-0812">Transmembrane</keyword>
<dbReference type="PANTHER" id="PTHR37804:SF1">
    <property type="entry name" value="CDAA REGULATORY PROTEIN CDAR"/>
    <property type="match status" value="1"/>
</dbReference>
<dbReference type="InterPro" id="IPR012505">
    <property type="entry name" value="YbbR"/>
</dbReference>
<dbReference type="Pfam" id="PF07949">
    <property type="entry name" value="YbbR"/>
    <property type="match status" value="1"/>
</dbReference>
<dbReference type="RefSeq" id="WP_036862280.1">
    <property type="nucleotide sequence ID" value="NZ_JRNQ01000033.1"/>
</dbReference>
<evidence type="ECO:0008006" key="4">
    <source>
        <dbReference type="Google" id="ProtNLM"/>
    </source>
</evidence>
<organism evidence="2 3">
    <name type="scientific">Prevotella bivia DNF00320</name>
    <dbReference type="NCBI Taxonomy" id="1401068"/>
    <lineage>
        <taxon>Bacteria</taxon>
        <taxon>Pseudomonadati</taxon>
        <taxon>Bacteroidota</taxon>
        <taxon>Bacteroidia</taxon>
        <taxon>Bacteroidales</taxon>
        <taxon>Prevotellaceae</taxon>
        <taxon>Prevotella</taxon>
    </lineage>
</organism>